<evidence type="ECO:0000313" key="2">
    <source>
        <dbReference type="EMBL" id="KAG0723434.1"/>
    </source>
</evidence>
<dbReference type="EMBL" id="JACEEZ010008288">
    <property type="protein sequence ID" value="KAG0723434.1"/>
    <property type="molecule type" value="Genomic_DNA"/>
</dbReference>
<accession>A0A8J4YC91</accession>
<dbReference type="AlphaFoldDB" id="A0A8J4YC91"/>
<dbReference type="Proteomes" id="UP000770661">
    <property type="component" value="Unassembled WGS sequence"/>
</dbReference>
<gene>
    <name evidence="2" type="ORF">GWK47_042759</name>
    <name evidence="1" type="ORF">GWK47_047219</name>
</gene>
<reference evidence="1" key="1">
    <citation type="submission" date="2020-07" db="EMBL/GenBank/DDBJ databases">
        <title>The High-quality genome of the commercially important snow crab, Chionoecetes opilio.</title>
        <authorList>
            <person name="Jeong J.-H."/>
            <person name="Ryu S."/>
        </authorList>
    </citation>
    <scope>NUCLEOTIDE SEQUENCE</scope>
    <source>
        <strain evidence="1">MADBK_172401_WGS</strain>
        <tissue evidence="1">Digestive gland</tissue>
    </source>
</reference>
<name>A0A8J4YC91_CHIOP</name>
<evidence type="ECO:0000313" key="3">
    <source>
        <dbReference type="Proteomes" id="UP000770661"/>
    </source>
</evidence>
<organism evidence="1 3">
    <name type="scientific">Chionoecetes opilio</name>
    <name type="common">Atlantic snow crab</name>
    <name type="synonym">Cancer opilio</name>
    <dbReference type="NCBI Taxonomy" id="41210"/>
    <lineage>
        <taxon>Eukaryota</taxon>
        <taxon>Metazoa</taxon>
        <taxon>Ecdysozoa</taxon>
        <taxon>Arthropoda</taxon>
        <taxon>Crustacea</taxon>
        <taxon>Multicrustacea</taxon>
        <taxon>Malacostraca</taxon>
        <taxon>Eumalacostraca</taxon>
        <taxon>Eucarida</taxon>
        <taxon>Decapoda</taxon>
        <taxon>Pleocyemata</taxon>
        <taxon>Brachyura</taxon>
        <taxon>Eubrachyura</taxon>
        <taxon>Majoidea</taxon>
        <taxon>Majidae</taxon>
        <taxon>Chionoecetes</taxon>
    </lineage>
</organism>
<dbReference type="EMBL" id="JACEEZ010011908">
    <property type="protein sequence ID" value="KAG0721071.1"/>
    <property type="molecule type" value="Genomic_DNA"/>
</dbReference>
<keyword evidence="3" id="KW-1185">Reference proteome</keyword>
<proteinExistence type="predicted"/>
<protein>
    <submittedName>
        <fullName evidence="1">Uncharacterized protein</fullName>
    </submittedName>
</protein>
<comment type="caution">
    <text evidence="1">The sequence shown here is derived from an EMBL/GenBank/DDBJ whole genome shotgun (WGS) entry which is preliminary data.</text>
</comment>
<sequence>MMYLRVSQARRLGSAALAWKQCRIHCGASSAGPVYSMHGAPIPCRTFSTADYPSLSADSQVRWRFPIDDKTEEMLMQVRHGILSQTAILTLNAATPLTQDLMEEALNILYDKVESLRICFRLRENKLWVADMSERVLDFKVNHGGNSQS</sequence>
<evidence type="ECO:0000313" key="1">
    <source>
        <dbReference type="EMBL" id="KAG0721071.1"/>
    </source>
</evidence>